<dbReference type="InterPro" id="IPR036390">
    <property type="entry name" value="WH_DNA-bd_sf"/>
</dbReference>
<dbReference type="EMBL" id="BK015052">
    <property type="protein sequence ID" value="DAD88990.1"/>
    <property type="molecule type" value="Genomic_DNA"/>
</dbReference>
<dbReference type="CDD" id="cd00090">
    <property type="entry name" value="HTH_ARSR"/>
    <property type="match status" value="1"/>
</dbReference>
<proteinExistence type="predicted"/>
<reference evidence="1" key="1">
    <citation type="journal article" date="2021" name="Proc. Natl. Acad. Sci. U.S.A.">
        <title>A Catalog of Tens of Thousands of Viruses from Human Metagenomes Reveals Hidden Associations with Chronic Diseases.</title>
        <authorList>
            <person name="Tisza M.J."/>
            <person name="Buck C.B."/>
        </authorList>
    </citation>
    <scope>NUCLEOTIDE SEQUENCE</scope>
    <source>
        <strain evidence="1">Ctv0N24</strain>
    </source>
</reference>
<sequence length="85" mass="10183">MDDFRHRKHMEWKQNRIDIYEFISKYTEAHKSTPPTRIISDELEISMTAVQRHLRQFEDDGLIVFHGTGSHRTYELIGVKKHETV</sequence>
<dbReference type="Gene3D" id="1.10.10.10">
    <property type="entry name" value="Winged helix-like DNA-binding domain superfamily/Winged helix DNA-binding domain"/>
    <property type="match status" value="1"/>
</dbReference>
<protein>
    <submittedName>
        <fullName evidence="1">Helix-turn-helix domain protein</fullName>
    </submittedName>
</protein>
<name>A0A8S5N304_9CAUD</name>
<accession>A0A8S5N304</accession>
<dbReference type="InterPro" id="IPR011991">
    <property type="entry name" value="ArsR-like_HTH"/>
</dbReference>
<dbReference type="SUPFAM" id="SSF46785">
    <property type="entry name" value="Winged helix' DNA-binding domain"/>
    <property type="match status" value="1"/>
</dbReference>
<dbReference type="InterPro" id="IPR036388">
    <property type="entry name" value="WH-like_DNA-bd_sf"/>
</dbReference>
<organism evidence="1">
    <name type="scientific">Siphoviridae sp. ctv0N24</name>
    <dbReference type="NCBI Taxonomy" id="2826509"/>
    <lineage>
        <taxon>Viruses</taxon>
        <taxon>Duplodnaviria</taxon>
        <taxon>Heunggongvirae</taxon>
        <taxon>Uroviricota</taxon>
        <taxon>Caudoviricetes</taxon>
    </lineage>
</organism>
<evidence type="ECO:0000313" key="1">
    <source>
        <dbReference type="EMBL" id="DAD88990.1"/>
    </source>
</evidence>